<dbReference type="EMBL" id="BDGG01000021">
    <property type="protein sequence ID" value="GAV09329.1"/>
    <property type="molecule type" value="Genomic_DNA"/>
</dbReference>
<feature type="compositionally biased region" description="Low complexity" evidence="5">
    <location>
        <begin position="82"/>
        <end position="100"/>
    </location>
</feature>
<evidence type="ECO:0000256" key="2">
    <source>
        <dbReference type="ARBA" id="ARBA00022771"/>
    </source>
</evidence>
<keyword evidence="1" id="KW-0479">Metal-binding</keyword>
<evidence type="ECO:0000256" key="5">
    <source>
        <dbReference type="SAM" id="MobiDB-lite"/>
    </source>
</evidence>
<evidence type="ECO:0000256" key="1">
    <source>
        <dbReference type="ARBA" id="ARBA00022723"/>
    </source>
</evidence>
<dbReference type="SUPFAM" id="SSF48403">
    <property type="entry name" value="Ankyrin repeat"/>
    <property type="match status" value="1"/>
</dbReference>
<dbReference type="AlphaFoldDB" id="A0A1D1WBW2"/>
<dbReference type="SUPFAM" id="SSF144232">
    <property type="entry name" value="HIT/MYND zinc finger-like"/>
    <property type="match status" value="1"/>
</dbReference>
<dbReference type="InterPro" id="IPR036770">
    <property type="entry name" value="Ankyrin_rpt-contain_sf"/>
</dbReference>
<evidence type="ECO:0000313" key="7">
    <source>
        <dbReference type="EMBL" id="GAV09329.1"/>
    </source>
</evidence>
<dbReference type="GO" id="GO:0008270">
    <property type="term" value="F:zinc ion binding"/>
    <property type="evidence" value="ECO:0007669"/>
    <property type="project" value="UniProtKB-KW"/>
</dbReference>
<feature type="region of interest" description="Disordered" evidence="5">
    <location>
        <begin position="579"/>
        <end position="610"/>
    </location>
</feature>
<dbReference type="InterPro" id="IPR053064">
    <property type="entry name" value="Ankyrin-MYND_domain-protein"/>
</dbReference>
<sequence>MVNSRLDVMEFLLEFEADMEHETNSGYSVVELAFVMYHCFVEKFNGWNNNDPSVESVLGLPEKVTVTVAASAIAETTDTLVSTKSSPPKSAPAQAAATKTTPGEFRLDQMEQNVKGVMETYHSVQALKDVPINLPPHGFQRTGQQLYHLVSRYGLSMEKPMAENTFFLSWLKHWQHSVKEALLLLLNRGANWRRCIWPQPLLFSAVRGLDADLVQKLVDMGDDVNQRMFKEGFTVTPLLVACGQMGSAAVEVVEVLLKAGADPDVPEINTNPTKVQADKKGAKGKKGSPVPTSGPLDKGRRPIHVVFQRDGADPANEKLLEALIRYDATVDATWNNSSALASAVQLANVTMVDALLRVGCNVNRDLEGGKGNALCVLATLATTEGFLRCNKDAQTIKAVMKMLLASADFTIKIPLAEGPPGSPLDFASHLFAKQVLGANLPAQLEETLADLRTSITEAYKEATQLSVLRHRKLTLAGIISLQLQSLLRKYPQLIDGPDPFLKLKEEERAMLGAIKDMREKIGSLMEKDVSKEGQMLRPTLKIAYEEAVRTGVVSDGSTKHVNNSLDMLALARQVQSHLQVGGSTGKAGDDDDQRTAEDRRAASSKKQAAAAKAGQAMKQLSFAESQAFLPSQKEEWRFIQEVDSKGNIIGGASLVMGYSHGQVEVGQAGTCGQVTVLTQYQQGKKQGAFVGLKSAHVQHMVKATALLYPHAGPAAGKGKLRQSIIVHQPVYGKEGQGWQLKEGGQLDDAPSSQQLNKHSRHHHKVPRHDPDHPNLLVPAVHLLDDEGDALPLDHAVMEYRYCSQCGRSTGVGLSPCPRCNALFYDSKECQEAHWPLHRKRCAQIAQRKEHNEKVRKIVLEEKAQRRQKATPLSALRKAAPPPAGPFAHGHKRPQPPHAPSRKGQGPSRAHARGGLVKGSSSSRLRAARPSIMHRQATVKKAHRPLVASAGAPPQHLRSIDTACDKSQAEWMERVRQLNRLRMDDEMACFINDHYKWLVERGLNLAIARDVVEVKNGELYASMAFRRQIPLTQLIRYQQQTHQQLPEVTDTRLAHKEGFSSTMPLSPVTITSFPTTSTQHPARLSAVPATAASLSPAKDLTTFFTYQDSKDATFAFP</sequence>
<organism evidence="7 8">
    <name type="scientific">Ramazzottius varieornatus</name>
    <name type="common">Water bear</name>
    <name type="synonym">Tardigrade</name>
    <dbReference type="NCBI Taxonomy" id="947166"/>
    <lineage>
        <taxon>Eukaryota</taxon>
        <taxon>Metazoa</taxon>
        <taxon>Ecdysozoa</taxon>
        <taxon>Tardigrada</taxon>
        <taxon>Eutardigrada</taxon>
        <taxon>Parachela</taxon>
        <taxon>Hypsibioidea</taxon>
        <taxon>Ramazzottiidae</taxon>
        <taxon>Ramazzottius</taxon>
    </lineage>
</organism>
<keyword evidence="3" id="KW-0862">Zinc</keyword>
<dbReference type="PROSITE" id="PS50865">
    <property type="entry name" value="ZF_MYND_2"/>
    <property type="match status" value="1"/>
</dbReference>
<feature type="region of interest" description="Disordered" evidence="5">
    <location>
        <begin position="266"/>
        <end position="300"/>
    </location>
</feature>
<protein>
    <recommendedName>
        <fullName evidence="6">MYND-type domain-containing protein</fullName>
    </recommendedName>
</protein>
<dbReference type="Pfam" id="PF01753">
    <property type="entry name" value="zf-MYND"/>
    <property type="match status" value="1"/>
</dbReference>
<keyword evidence="2 4" id="KW-0863">Zinc-finger</keyword>
<feature type="domain" description="MYND-type" evidence="6">
    <location>
        <begin position="802"/>
        <end position="841"/>
    </location>
</feature>
<dbReference type="PANTHER" id="PTHR15897:SF2">
    <property type="entry name" value="ANKYRIN REPEAT AND MYND DOMAIN-CONTAINING PROTEIN 1"/>
    <property type="match status" value="1"/>
</dbReference>
<gene>
    <name evidence="7" type="primary">RvY_18890</name>
    <name evidence="7" type="synonym">RvY_18890.1</name>
    <name evidence="7" type="ORF">RvY_18890-1</name>
</gene>
<dbReference type="InterPro" id="IPR002110">
    <property type="entry name" value="Ankyrin_rpt"/>
</dbReference>
<dbReference type="STRING" id="947166.A0A1D1WBW2"/>
<dbReference type="PANTHER" id="PTHR15897">
    <property type="entry name" value="ANKYRIN REPEAT AND MYND DOMAIN PROTEIN 1"/>
    <property type="match status" value="1"/>
</dbReference>
<dbReference type="InterPro" id="IPR002893">
    <property type="entry name" value="Znf_MYND"/>
</dbReference>
<dbReference type="Gene3D" id="1.25.40.20">
    <property type="entry name" value="Ankyrin repeat-containing domain"/>
    <property type="match status" value="2"/>
</dbReference>
<evidence type="ECO:0000256" key="3">
    <source>
        <dbReference type="ARBA" id="ARBA00022833"/>
    </source>
</evidence>
<comment type="caution">
    <text evidence="7">The sequence shown here is derived from an EMBL/GenBank/DDBJ whole genome shotgun (WGS) entry which is preliminary data.</text>
</comment>
<feature type="region of interest" description="Disordered" evidence="5">
    <location>
        <begin position="78"/>
        <end position="100"/>
    </location>
</feature>
<dbReference type="Pfam" id="PF00023">
    <property type="entry name" value="Ank"/>
    <property type="match status" value="1"/>
</dbReference>
<dbReference type="Proteomes" id="UP000186922">
    <property type="component" value="Unassembled WGS sequence"/>
</dbReference>
<evidence type="ECO:0000313" key="8">
    <source>
        <dbReference type="Proteomes" id="UP000186922"/>
    </source>
</evidence>
<keyword evidence="8" id="KW-1185">Reference proteome</keyword>
<feature type="compositionally biased region" description="Basic residues" evidence="5">
    <location>
        <begin position="757"/>
        <end position="766"/>
    </location>
</feature>
<dbReference type="SMART" id="SM00248">
    <property type="entry name" value="ANK"/>
    <property type="match status" value="4"/>
</dbReference>
<proteinExistence type="predicted"/>
<dbReference type="Gene3D" id="6.10.140.2220">
    <property type="match status" value="1"/>
</dbReference>
<reference evidence="7 8" key="1">
    <citation type="journal article" date="2016" name="Nat. Commun.">
        <title>Extremotolerant tardigrade genome and improved radiotolerance of human cultured cells by tardigrade-unique protein.</title>
        <authorList>
            <person name="Hashimoto T."/>
            <person name="Horikawa D.D."/>
            <person name="Saito Y."/>
            <person name="Kuwahara H."/>
            <person name="Kozuka-Hata H."/>
            <person name="Shin-I T."/>
            <person name="Minakuchi Y."/>
            <person name="Ohishi K."/>
            <person name="Motoyama A."/>
            <person name="Aizu T."/>
            <person name="Enomoto A."/>
            <person name="Kondo K."/>
            <person name="Tanaka S."/>
            <person name="Hara Y."/>
            <person name="Koshikawa S."/>
            <person name="Sagara H."/>
            <person name="Miura T."/>
            <person name="Yokobori S."/>
            <person name="Miyagawa K."/>
            <person name="Suzuki Y."/>
            <person name="Kubo T."/>
            <person name="Oyama M."/>
            <person name="Kohara Y."/>
            <person name="Fujiyama A."/>
            <person name="Arakawa K."/>
            <person name="Katayama T."/>
            <person name="Toyoda A."/>
            <person name="Kunieda T."/>
        </authorList>
    </citation>
    <scope>NUCLEOTIDE SEQUENCE [LARGE SCALE GENOMIC DNA]</scope>
    <source>
        <strain evidence="7 8">YOKOZUNA-1</strain>
    </source>
</reference>
<evidence type="ECO:0000256" key="4">
    <source>
        <dbReference type="PROSITE-ProRule" id="PRU00134"/>
    </source>
</evidence>
<name>A0A1D1WBW2_RAMVA</name>
<feature type="region of interest" description="Disordered" evidence="5">
    <location>
        <begin position="860"/>
        <end position="927"/>
    </location>
</feature>
<evidence type="ECO:0000259" key="6">
    <source>
        <dbReference type="PROSITE" id="PS50865"/>
    </source>
</evidence>
<feature type="region of interest" description="Disordered" evidence="5">
    <location>
        <begin position="740"/>
        <end position="773"/>
    </location>
</feature>
<accession>A0A1D1WBW2</accession>
<dbReference type="OrthoDB" id="48314at2759"/>